<evidence type="ECO:0000313" key="1">
    <source>
        <dbReference type="EMBL" id="CAI8604523.1"/>
    </source>
</evidence>
<protein>
    <submittedName>
        <fullName evidence="1">Uncharacterized protein</fullName>
    </submittedName>
</protein>
<gene>
    <name evidence="1" type="ORF">VFH_III136960</name>
</gene>
<name>A0AAV1A4A7_VICFA</name>
<dbReference type="Proteomes" id="UP001157006">
    <property type="component" value="Chromosome 3"/>
</dbReference>
<keyword evidence="2" id="KW-1185">Reference proteome</keyword>
<accession>A0AAV1A4A7</accession>
<proteinExistence type="predicted"/>
<reference evidence="1 2" key="1">
    <citation type="submission" date="2023-01" db="EMBL/GenBank/DDBJ databases">
        <authorList>
            <person name="Kreplak J."/>
        </authorList>
    </citation>
    <scope>NUCLEOTIDE SEQUENCE [LARGE SCALE GENOMIC DNA]</scope>
</reference>
<evidence type="ECO:0000313" key="2">
    <source>
        <dbReference type="Proteomes" id="UP001157006"/>
    </source>
</evidence>
<dbReference type="EMBL" id="OX451738">
    <property type="protein sequence ID" value="CAI8604523.1"/>
    <property type="molecule type" value="Genomic_DNA"/>
</dbReference>
<dbReference type="AlphaFoldDB" id="A0AAV1A4A7"/>
<sequence>MQEHDRLSLFEKWRNLDSLFVHSSRSKINQCQTIKDLPYIKLTRDCYQRQGLSPEIIQKSDATENENGDVDHAIVLSLAEENQKVNGYITYIGYG</sequence>
<organism evidence="1 2">
    <name type="scientific">Vicia faba</name>
    <name type="common">Broad bean</name>
    <name type="synonym">Faba vulgaris</name>
    <dbReference type="NCBI Taxonomy" id="3906"/>
    <lineage>
        <taxon>Eukaryota</taxon>
        <taxon>Viridiplantae</taxon>
        <taxon>Streptophyta</taxon>
        <taxon>Embryophyta</taxon>
        <taxon>Tracheophyta</taxon>
        <taxon>Spermatophyta</taxon>
        <taxon>Magnoliopsida</taxon>
        <taxon>eudicotyledons</taxon>
        <taxon>Gunneridae</taxon>
        <taxon>Pentapetalae</taxon>
        <taxon>rosids</taxon>
        <taxon>fabids</taxon>
        <taxon>Fabales</taxon>
        <taxon>Fabaceae</taxon>
        <taxon>Papilionoideae</taxon>
        <taxon>50 kb inversion clade</taxon>
        <taxon>NPAAA clade</taxon>
        <taxon>Hologalegina</taxon>
        <taxon>IRL clade</taxon>
        <taxon>Fabeae</taxon>
        <taxon>Vicia</taxon>
    </lineage>
</organism>